<reference evidence="2" key="1">
    <citation type="journal article" date="2014" name="Nat. Genet.">
        <title>Genome and transcriptome of the porcine whipworm Trichuris suis.</title>
        <authorList>
            <person name="Jex A.R."/>
            <person name="Nejsum P."/>
            <person name="Schwarz E.M."/>
            <person name="Hu L."/>
            <person name="Young N.D."/>
            <person name="Hall R.S."/>
            <person name="Korhonen P.K."/>
            <person name="Liao S."/>
            <person name="Thamsborg S."/>
            <person name="Xia J."/>
            <person name="Xu P."/>
            <person name="Wang S."/>
            <person name="Scheerlinck J.P."/>
            <person name="Hofmann A."/>
            <person name="Sternberg P.W."/>
            <person name="Wang J."/>
            <person name="Gasser R.B."/>
        </authorList>
    </citation>
    <scope>NUCLEOTIDE SEQUENCE [LARGE SCALE GENOMIC DNA]</scope>
    <source>
        <strain evidence="2">DCEP-RM93F</strain>
    </source>
</reference>
<sequence>MAPKRRSCGRSCCHRSVPSLYFCGRTREPSASSSRHRRSPGIFVPAVSWRIYSSFGSLSRSLDRLYQRLRSYIRRVADYWIAVFVDNISIFYLPLALVDNIISGALPPDTAAVPKLSGVGVVSKLGAIYIACNKCLKFRWSNLLLVRIHVGALSLREAWTSMTVNPVF</sequence>
<accession>A0A085NE84</accession>
<dbReference type="AlphaFoldDB" id="A0A085NE84"/>
<evidence type="ECO:0000313" key="3">
    <source>
        <dbReference type="EMBL" id="KFD67785.1"/>
    </source>
</evidence>
<protein>
    <submittedName>
        <fullName evidence="2">Uncharacterized protein</fullName>
    </submittedName>
</protein>
<evidence type="ECO:0000256" key="1">
    <source>
        <dbReference type="SAM" id="Phobius"/>
    </source>
</evidence>
<organism evidence="2">
    <name type="scientific">Trichuris suis</name>
    <name type="common">pig whipworm</name>
    <dbReference type="NCBI Taxonomy" id="68888"/>
    <lineage>
        <taxon>Eukaryota</taxon>
        <taxon>Metazoa</taxon>
        <taxon>Ecdysozoa</taxon>
        <taxon>Nematoda</taxon>
        <taxon>Enoplea</taxon>
        <taxon>Dorylaimia</taxon>
        <taxon>Trichinellida</taxon>
        <taxon>Trichuridae</taxon>
        <taxon>Trichuris</taxon>
    </lineage>
</organism>
<name>A0A085NE84_9BILA</name>
<keyword evidence="1" id="KW-0812">Transmembrane</keyword>
<gene>
    <name evidence="2" type="ORF">M514_20075</name>
    <name evidence="3" type="ORF">M514_20080</name>
</gene>
<feature type="transmembrane region" description="Helical" evidence="1">
    <location>
        <begin position="76"/>
        <end position="97"/>
    </location>
</feature>
<keyword evidence="1" id="KW-1133">Transmembrane helix</keyword>
<dbReference type="EMBL" id="KL367511">
    <property type="protein sequence ID" value="KFD67785.1"/>
    <property type="molecule type" value="Genomic_DNA"/>
</dbReference>
<keyword evidence="1" id="KW-0472">Membrane</keyword>
<dbReference type="Proteomes" id="UP000030758">
    <property type="component" value="Unassembled WGS sequence"/>
</dbReference>
<dbReference type="EMBL" id="KL367511">
    <property type="protein sequence ID" value="KFD67780.1"/>
    <property type="molecule type" value="Genomic_DNA"/>
</dbReference>
<proteinExistence type="predicted"/>
<evidence type="ECO:0000313" key="2">
    <source>
        <dbReference type="EMBL" id="KFD67780.1"/>
    </source>
</evidence>